<evidence type="ECO:0000256" key="6">
    <source>
        <dbReference type="SAM" id="MobiDB-lite"/>
    </source>
</evidence>
<keyword evidence="3 5" id="KW-0238">DNA-binding</keyword>
<dbReference type="InterPro" id="IPR013762">
    <property type="entry name" value="Integrase-like_cat_sf"/>
</dbReference>
<dbReference type="InterPro" id="IPR044068">
    <property type="entry name" value="CB"/>
</dbReference>
<dbReference type="InterPro" id="IPR010998">
    <property type="entry name" value="Integrase_recombinase_N"/>
</dbReference>
<dbReference type="Gene3D" id="1.10.443.10">
    <property type="entry name" value="Intergrase catalytic core"/>
    <property type="match status" value="1"/>
</dbReference>
<comment type="similarity">
    <text evidence="1">Belongs to the 'phage' integrase family.</text>
</comment>
<sequence>MATIPDQKEIHTVDESDATSDSESTMTRLQRESGEGIRNPLRLQPGRDGDHVHLQATFYHYLLFCQANKAASTHRIYQSTLWAFYRWWRQERPFETLGPTLLHAYKIWLCESRDRGQERLQARSINNYLAAVRAFCRWIHARYPLSWDPGREIPDERVDNKTYQRLPLSPSQVTTLIGSFDDSLIGRRDAAMTYLMAKTGLRAIQIQRADCGDLECLEIQVHQRADGAREASGAAVARSQWILRTQGKGQQTKESFVNLMPEVYERLQRYLEARGPVSPREPLFARHHDKLTAHLVLARSKEGGAEGATLAPNETLRLTTRAIQLRITEAMIRCGLREAARPGEAAPSGSRRHRQRRVTPHSLRHTAATEAARTESPFKVQAMLDHKDIRTTQKYFHAIDRLEEGAEYAITRY</sequence>
<keyword evidence="10" id="KW-1185">Reference proteome</keyword>
<reference evidence="9 10" key="1">
    <citation type="submission" date="2021-02" db="EMBL/GenBank/DDBJ databases">
        <authorList>
            <person name="Han P."/>
        </authorList>
    </citation>
    <scope>NUCLEOTIDE SEQUENCE [LARGE SCALE GENOMIC DNA]</scope>
    <source>
        <strain evidence="9">Candidatus Nitrospira sp. ZN2</strain>
    </source>
</reference>
<feature type="region of interest" description="Disordered" evidence="6">
    <location>
        <begin position="339"/>
        <end position="374"/>
    </location>
</feature>
<dbReference type="InterPro" id="IPR004107">
    <property type="entry name" value="Integrase_SAM-like_N"/>
</dbReference>
<keyword evidence="2" id="KW-0229">DNA integration</keyword>
<dbReference type="InterPro" id="IPR002104">
    <property type="entry name" value="Integrase_catalytic"/>
</dbReference>
<dbReference type="Gene3D" id="1.10.150.130">
    <property type="match status" value="1"/>
</dbReference>
<dbReference type="PANTHER" id="PTHR30349">
    <property type="entry name" value="PHAGE INTEGRASE-RELATED"/>
    <property type="match status" value="1"/>
</dbReference>
<gene>
    <name evidence="9" type="ORF">NSPZN2_70030</name>
</gene>
<feature type="domain" description="Core-binding (CB)" evidence="8">
    <location>
        <begin position="49"/>
        <end position="140"/>
    </location>
</feature>
<evidence type="ECO:0000256" key="4">
    <source>
        <dbReference type="ARBA" id="ARBA00023172"/>
    </source>
</evidence>
<feature type="region of interest" description="Disordered" evidence="6">
    <location>
        <begin position="1"/>
        <end position="46"/>
    </location>
</feature>
<dbReference type="Proteomes" id="UP000675880">
    <property type="component" value="Unassembled WGS sequence"/>
</dbReference>
<evidence type="ECO:0000256" key="1">
    <source>
        <dbReference type="ARBA" id="ARBA00008857"/>
    </source>
</evidence>
<evidence type="ECO:0000256" key="5">
    <source>
        <dbReference type="PROSITE-ProRule" id="PRU01248"/>
    </source>
</evidence>
<dbReference type="Pfam" id="PF02899">
    <property type="entry name" value="Phage_int_SAM_1"/>
    <property type="match status" value="1"/>
</dbReference>
<keyword evidence="4" id="KW-0233">DNA recombination</keyword>
<dbReference type="InterPro" id="IPR011010">
    <property type="entry name" value="DNA_brk_join_enz"/>
</dbReference>
<feature type="compositionally biased region" description="Basic and acidic residues" evidence="6">
    <location>
        <begin position="1"/>
        <end position="14"/>
    </location>
</feature>
<organism evidence="9 10">
    <name type="scientific">Nitrospira defluvii</name>
    <dbReference type="NCBI Taxonomy" id="330214"/>
    <lineage>
        <taxon>Bacteria</taxon>
        <taxon>Pseudomonadati</taxon>
        <taxon>Nitrospirota</taxon>
        <taxon>Nitrospiria</taxon>
        <taxon>Nitrospirales</taxon>
        <taxon>Nitrospiraceae</taxon>
        <taxon>Nitrospira</taxon>
    </lineage>
</organism>
<protein>
    <submittedName>
        <fullName evidence="9">Phage_integrase domain-containing protein</fullName>
    </submittedName>
</protein>
<dbReference type="SUPFAM" id="SSF56349">
    <property type="entry name" value="DNA breaking-rejoining enzymes"/>
    <property type="match status" value="1"/>
</dbReference>
<feature type="compositionally biased region" description="Basic residues" evidence="6">
    <location>
        <begin position="350"/>
        <end position="364"/>
    </location>
</feature>
<feature type="domain" description="Tyr recombinase" evidence="7">
    <location>
        <begin position="163"/>
        <end position="409"/>
    </location>
</feature>
<accession>A0ABM8S881</accession>
<evidence type="ECO:0000259" key="8">
    <source>
        <dbReference type="PROSITE" id="PS51900"/>
    </source>
</evidence>
<dbReference type="InterPro" id="IPR050090">
    <property type="entry name" value="Tyrosine_recombinase_XerCD"/>
</dbReference>
<proteinExistence type="inferred from homology"/>
<evidence type="ECO:0000259" key="7">
    <source>
        <dbReference type="PROSITE" id="PS51898"/>
    </source>
</evidence>
<evidence type="ECO:0000256" key="3">
    <source>
        <dbReference type="ARBA" id="ARBA00023125"/>
    </source>
</evidence>
<name>A0ABM8S881_9BACT</name>
<evidence type="ECO:0000313" key="9">
    <source>
        <dbReference type="EMBL" id="CAE6794626.1"/>
    </source>
</evidence>
<dbReference type="Pfam" id="PF00589">
    <property type="entry name" value="Phage_integrase"/>
    <property type="match status" value="1"/>
</dbReference>
<dbReference type="PANTHER" id="PTHR30349:SF41">
    <property type="entry name" value="INTEGRASE_RECOMBINASE PROTEIN MJ0367-RELATED"/>
    <property type="match status" value="1"/>
</dbReference>
<dbReference type="EMBL" id="CAJNBJ010000020">
    <property type="protein sequence ID" value="CAE6794626.1"/>
    <property type="molecule type" value="Genomic_DNA"/>
</dbReference>
<dbReference type="PROSITE" id="PS51900">
    <property type="entry name" value="CB"/>
    <property type="match status" value="1"/>
</dbReference>
<comment type="caution">
    <text evidence="9">The sequence shown here is derived from an EMBL/GenBank/DDBJ whole genome shotgun (WGS) entry which is preliminary data.</text>
</comment>
<evidence type="ECO:0000313" key="10">
    <source>
        <dbReference type="Proteomes" id="UP000675880"/>
    </source>
</evidence>
<dbReference type="PROSITE" id="PS51898">
    <property type="entry name" value="TYR_RECOMBINASE"/>
    <property type="match status" value="1"/>
</dbReference>
<evidence type="ECO:0000256" key="2">
    <source>
        <dbReference type="ARBA" id="ARBA00022908"/>
    </source>
</evidence>
<dbReference type="RefSeq" id="WP_213044010.1">
    <property type="nucleotide sequence ID" value="NZ_CAJNBJ010000020.1"/>
</dbReference>